<gene>
    <name evidence="1" type="ORF">SAMN05444266_108228</name>
</gene>
<organism evidence="1 2">
    <name type="scientific">Chitinophaga jiangningensis</name>
    <dbReference type="NCBI Taxonomy" id="1419482"/>
    <lineage>
        <taxon>Bacteria</taxon>
        <taxon>Pseudomonadati</taxon>
        <taxon>Bacteroidota</taxon>
        <taxon>Chitinophagia</taxon>
        <taxon>Chitinophagales</taxon>
        <taxon>Chitinophagaceae</taxon>
        <taxon>Chitinophaga</taxon>
    </lineage>
</organism>
<evidence type="ECO:0000313" key="2">
    <source>
        <dbReference type="Proteomes" id="UP000184420"/>
    </source>
</evidence>
<dbReference type="STRING" id="1419482.SAMN05444266_108228"/>
<name>A0A1M7J5H4_9BACT</name>
<protein>
    <submittedName>
        <fullName evidence="1">Uncharacterized protein</fullName>
    </submittedName>
</protein>
<sequence length="29" mass="3320">MQHIPTYMIPAASYPMWEQEPVGINDADN</sequence>
<dbReference type="EMBL" id="FRBL01000008">
    <property type="protein sequence ID" value="SHM48182.1"/>
    <property type="molecule type" value="Genomic_DNA"/>
</dbReference>
<evidence type="ECO:0000313" key="1">
    <source>
        <dbReference type="EMBL" id="SHM48182.1"/>
    </source>
</evidence>
<dbReference type="AlphaFoldDB" id="A0A1M7J5H4"/>
<proteinExistence type="predicted"/>
<dbReference type="Proteomes" id="UP000184420">
    <property type="component" value="Unassembled WGS sequence"/>
</dbReference>
<keyword evidence="2" id="KW-1185">Reference proteome</keyword>
<accession>A0A1M7J5H4</accession>
<reference evidence="1 2" key="1">
    <citation type="submission" date="2016-11" db="EMBL/GenBank/DDBJ databases">
        <authorList>
            <person name="Jaros S."/>
            <person name="Januszkiewicz K."/>
            <person name="Wedrychowicz H."/>
        </authorList>
    </citation>
    <scope>NUCLEOTIDE SEQUENCE [LARGE SCALE GENOMIC DNA]</scope>
    <source>
        <strain evidence="1 2">DSM 27406</strain>
    </source>
</reference>